<dbReference type="Proteomes" id="UP000515154">
    <property type="component" value="Linkage group LG10"/>
</dbReference>
<feature type="transmembrane region" description="Helical" evidence="14">
    <location>
        <begin position="52"/>
        <end position="71"/>
    </location>
</feature>
<comment type="subcellular location">
    <subcellularLocation>
        <location evidence="1">Cell membrane</location>
        <topology evidence="1">Multi-pass membrane protein</topology>
    </subcellularLocation>
</comment>
<dbReference type="PANTHER" id="PTHR24238">
    <property type="entry name" value="G-PROTEIN COUPLED RECEPTOR"/>
    <property type="match status" value="1"/>
</dbReference>
<feature type="transmembrane region" description="Helical" evidence="14">
    <location>
        <begin position="83"/>
        <end position="108"/>
    </location>
</feature>
<evidence type="ECO:0000256" key="2">
    <source>
        <dbReference type="ARBA" id="ARBA00022475"/>
    </source>
</evidence>
<dbReference type="RefSeq" id="XP_029641936.1">
    <property type="nucleotide sequence ID" value="XM_029786076.2"/>
</dbReference>
<evidence type="ECO:0000256" key="12">
    <source>
        <dbReference type="ARBA" id="ARBA00023288"/>
    </source>
</evidence>
<feature type="transmembrane region" description="Helical" evidence="14">
    <location>
        <begin position="216"/>
        <end position="238"/>
    </location>
</feature>
<evidence type="ECO:0000256" key="5">
    <source>
        <dbReference type="ARBA" id="ARBA00023040"/>
    </source>
</evidence>
<dbReference type="PROSITE" id="PS00237">
    <property type="entry name" value="G_PROTEIN_RECEP_F1_1"/>
    <property type="match status" value="1"/>
</dbReference>
<evidence type="ECO:0000256" key="13">
    <source>
        <dbReference type="RuleBase" id="RU000688"/>
    </source>
</evidence>
<dbReference type="GO" id="GO:0008188">
    <property type="term" value="F:neuropeptide receptor activity"/>
    <property type="evidence" value="ECO:0007669"/>
    <property type="project" value="TreeGrafter"/>
</dbReference>
<comment type="similarity">
    <text evidence="13">Belongs to the G-protein coupled receptor 1 family.</text>
</comment>
<keyword evidence="3 13" id="KW-0812">Transmembrane</keyword>
<feature type="transmembrane region" description="Helical" evidence="14">
    <location>
        <begin position="162"/>
        <end position="182"/>
    </location>
</feature>
<proteinExistence type="inferred from homology"/>
<dbReference type="InterPro" id="IPR017452">
    <property type="entry name" value="GPCR_Rhodpsn_7TM"/>
</dbReference>
<keyword evidence="10" id="KW-0325">Glycoprotein</keyword>
<keyword evidence="7" id="KW-0564">Palmitate</keyword>
<dbReference type="GO" id="GO:0005886">
    <property type="term" value="C:plasma membrane"/>
    <property type="evidence" value="ECO:0007669"/>
    <property type="project" value="UniProtKB-SubCell"/>
</dbReference>
<dbReference type="PROSITE" id="PS50262">
    <property type="entry name" value="G_PROTEIN_RECEP_F1_2"/>
    <property type="match status" value="1"/>
</dbReference>
<dbReference type="InterPro" id="IPR000276">
    <property type="entry name" value="GPCR_Rhodpsn"/>
</dbReference>
<dbReference type="Gene3D" id="1.20.1070.10">
    <property type="entry name" value="Rhodopsin 7-helix transmembrane proteins"/>
    <property type="match status" value="1"/>
</dbReference>
<evidence type="ECO:0000313" key="17">
    <source>
        <dbReference type="RefSeq" id="XP_029641936.1"/>
    </source>
</evidence>
<keyword evidence="9 13" id="KW-0675">Receptor</keyword>
<organism evidence="16 17">
    <name type="scientific">Octopus sinensis</name>
    <name type="common">East Asian common octopus</name>
    <dbReference type="NCBI Taxonomy" id="2607531"/>
    <lineage>
        <taxon>Eukaryota</taxon>
        <taxon>Metazoa</taxon>
        <taxon>Spiralia</taxon>
        <taxon>Lophotrochozoa</taxon>
        <taxon>Mollusca</taxon>
        <taxon>Cephalopoda</taxon>
        <taxon>Coleoidea</taxon>
        <taxon>Octopodiformes</taxon>
        <taxon>Octopoda</taxon>
        <taxon>Incirrata</taxon>
        <taxon>Octopodidae</taxon>
        <taxon>Octopus</taxon>
    </lineage>
</organism>
<evidence type="ECO:0000256" key="4">
    <source>
        <dbReference type="ARBA" id="ARBA00022989"/>
    </source>
</evidence>
<keyword evidence="5 13" id="KW-0297">G-protein coupled receptor</keyword>
<gene>
    <name evidence="17" type="primary">LOC115216603</name>
</gene>
<dbReference type="PANTHER" id="PTHR24238:SF75">
    <property type="entry name" value="CHOLECYSTOKININ-LIKE RECEPTOR AT 17D1-RELATED"/>
    <property type="match status" value="1"/>
</dbReference>
<dbReference type="SUPFAM" id="SSF81321">
    <property type="entry name" value="Family A G protein-coupled receptor-like"/>
    <property type="match status" value="1"/>
</dbReference>
<keyword evidence="16" id="KW-1185">Reference proteome</keyword>
<evidence type="ECO:0000313" key="16">
    <source>
        <dbReference type="Proteomes" id="UP000515154"/>
    </source>
</evidence>
<reference evidence="17" key="1">
    <citation type="submission" date="2025-08" db="UniProtKB">
        <authorList>
            <consortium name="RefSeq"/>
        </authorList>
    </citation>
    <scope>IDENTIFICATION</scope>
</reference>
<keyword evidence="4 14" id="KW-1133">Transmembrane helix</keyword>
<keyword evidence="12" id="KW-0449">Lipoprotein</keyword>
<sequence length="447" mass="51007">MNLTGHGILDDNEAEFIDRDLGSNIVYNKTSNYTVKRMHHASFQKEILIPPYIAIFLLAVVGNLLVILTLVQNKRMRTVTNVFLLNLSISDLLLAVFCMPFTLIPVLLRNFIFGATMCVLIRYLQGVSVAVSCFTLVAMSLERYFGICQPLHSRRWQTLSRAYKIITGCWFLAAMVVIPIAIVTRMKSFDKGKTHVCREFWTSKIAEKCYTVFLDMAFLLIPVIIMSGSYGSIMWTLWMGIKMDKKMQDGENQRNQPGNSMRMCVFEGSPSRNSENRPIVTPKRRRYDLQSGVRQSNLDRNVAAKKRVIKMLAVVVLEFFVCWTPLFFAQTWLAFDARTAHSHISPIGLAFIHLLSYVSSCCNPITYCFMNRKFRESFLGAFCCRRRRSQAPDIAQSTSQIRQGESIATVNASLNSIRIQFEPPLKHLQEMKPNFSNITESDDTSDS</sequence>
<feature type="domain" description="G-protein coupled receptors family 1 profile" evidence="15">
    <location>
        <begin position="62"/>
        <end position="367"/>
    </location>
</feature>
<keyword evidence="2" id="KW-1003">Cell membrane</keyword>
<dbReference type="AlphaFoldDB" id="A0A6P7SVI6"/>
<feature type="transmembrane region" description="Helical" evidence="14">
    <location>
        <begin position="120"/>
        <end position="141"/>
    </location>
</feature>
<evidence type="ECO:0000256" key="3">
    <source>
        <dbReference type="ARBA" id="ARBA00022692"/>
    </source>
</evidence>
<feature type="transmembrane region" description="Helical" evidence="14">
    <location>
        <begin position="347"/>
        <end position="369"/>
    </location>
</feature>
<keyword evidence="11 13" id="KW-0807">Transducer</keyword>
<evidence type="ECO:0000259" key="15">
    <source>
        <dbReference type="PROSITE" id="PS50262"/>
    </source>
</evidence>
<evidence type="ECO:0000256" key="7">
    <source>
        <dbReference type="ARBA" id="ARBA00023139"/>
    </source>
</evidence>
<evidence type="ECO:0000256" key="1">
    <source>
        <dbReference type="ARBA" id="ARBA00004651"/>
    </source>
</evidence>
<keyword evidence="6 14" id="KW-0472">Membrane</keyword>
<keyword evidence="8" id="KW-1015">Disulfide bond</keyword>
<dbReference type="PRINTS" id="PR00237">
    <property type="entry name" value="GPCRRHODOPSN"/>
</dbReference>
<dbReference type="Pfam" id="PF00001">
    <property type="entry name" value="7tm_1"/>
    <property type="match status" value="1"/>
</dbReference>
<evidence type="ECO:0000256" key="14">
    <source>
        <dbReference type="SAM" id="Phobius"/>
    </source>
</evidence>
<protein>
    <submittedName>
        <fullName evidence="17">Cholecystokinin receptor type A-like</fullName>
    </submittedName>
</protein>
<name>A0A6P7SVI6_9MOLL</name>
<dbReference type="SMART" id="SM01381">
    <property type="entry name" value="7TM_GPCR_Srsx"/>
    <property type="match status" value="1"/>
</dbReference>
<evidence type="ECO:0000256" key="10">
    <source>
        <dbReference type="ARBA" id="ARBA00023180"/>
    </source>
</evidence>
<evidence type="ECO:0000256" key="11">
    <source>
        <dbReference type="ARBA" id="ARBA00023224"/>
    </source>
</evidence>
<dbReference type="PRINTS" id="PR01822">
    <property type="entry name" value="CCYSTOKININR"/>
</dbReference>
<evidence type="ECO:0000256" key="8">
    <source>
        <dbReference type="ARBA" id="ARBA00023157"/>
    </source>
</evidence>
<evidence type="ECO:0000256" key="9">
    <source>
        <dbReference type="ARBA" id="ARBA00023170"/>
    </source>
</evidence>
<dbReference type="InterPro" id="IPR009126">
    <property type="entry name" value="Cholcskin_rcpt"/>
</dbReference>
<accession>A0A6P7SVI6</accession>
<dbReference type="KEGG" id="osn:115216603"/>
<feature type="transmembrane region" description="Helical" evidence="14">
    <location>
        <begin position="311"/>
        <end position="335"/>
    </location>
</feature>
<evidence type="ECO:0000256" key="6">
    <source>
        <dbReference type="ARBA" id="ARBA00023136"/>
    </source>
</evidence>